<organism evidence="2 3">
    <name type="scientific">Actinobacillus lignieresii</name>
    <dbReference type="NCBI Taxonomy" id="720"/>
    <lineage>
        <taxon>Bacteria</taxon>
        <taxon>Pseudomonadati</taxon>
        <taxon>Pseudomonadota</taxon>
        <taxon>Gammaproteobacteria</taxon>
        <taxon>Pasteurellales</taxon>
        <taxon>Pasteurellaceae</taxon>
        <taxon>Actinobacillus</taxon>
    </lineage>
</organism>
<feature type="transmembrane region" description="Helical" evidence="1">
    <location>
        <begin position="54"/>
        <end position="75"/>
    </location>
</feature>
<dbReference type="AlphaFoldDB" id="A0A380U4N5"/>
<keyword evidence="3" id="KW-1185">Reference proteome</keyword>
<proteinExistence type="predicted"/>
<sequence length="114" mass="13332">MPSAIVEILKEISWFISHSFLSQNPIIFILSWGMSSYAMSYCADKYYHLWSVKIVLGIFISFILFLTCYVMFFTIGISITDRFRISLLFPLFKIFGGTMIGGLSYFYFNRKVNR</sequence>
<keyword evidence="1" id="KW-0472">Membrane</keyword>
<evidence type="ECO:0000313" key="3">
    <source>
        <dbReference type="Proteomes" id="UP000254253"/>
    </source>
</evidence>
<keyword evidence="1" id="KW-1133">Transmembrane helix</keyword>
<protein>
    <submittedName>
        <fullName evidence="2">Uncharacterized protein</fullName>
    </submittedName>
</protein>
<evidence type="ECO:0000313" key="2">
    <source>
        <dbReference type="EMBL" id="SUT96303.1"/>
    </source>
</evidence>
<dbReference type="EMBL" id="UFRN01000002">
    <property type="protein sequence ID" value="SUT96303.1"/>
    <property type="molecule type" value="Genomic_DNA"/>
</dbReference>
<evidence type="ECO:0000256" key="1">
    <source>
        <dbReference type="SAM" id="Phobius"/>
    </source>
</evidence>
<accession>A0A380U4N5</accession>
<keyword evidence="1" id="KW-0812">Transmembrane</keyword>
<dbReference type="Proteomes" id="UP000254253">
    <property type="component" value="Unassembled WGS sequence"/>
</dbReference>
<feature type="transmembrane region" description="Helical" evidence="1">
    <location>
        <begin position="87"/>
        <end position="108"/>
    </location>
</feature>
<feature type="transmembrane region" description="Helical" evidence="1">
    <location>
        <begin position="12"/>
        <end position="34"/>
    </location>
</feature>
<reference evidence="2 3" key="1">
    <citation type="submission" date="2018-06" db="EMBL/GenBank/DDBJ databases">
        <authorList>
            <consortium name="Pathogen Informatics"/>
            <person name="Doyle S."/>
        </authorList>
    </citation>
    <scope>NUCLEOTIDE SEQUENCE [LARGE SCALE GENOMIC DNA]</scope>
    <source>
        <strain evidence="2 3">NCTC4191</strain>
    </source>
</reference>
<name>A0A380U4N5_ACTLI</name>
<gene>
    <name evidence="2" type="ORF">NCTC4191_02165</name>
</gene>